<dbReference type="EMBL" id="JAAKZF010000168">
    <property type="protein sequence ID" value="NGO56012.1"/>
    <property type="molecule type" value="Genomic_DNA"/>
</dbReference>
<comment type="caution">
    <text evidence="3">The sequence shown here is derived from an EMBL/GenBank/DDBJ whole genome shotgun (WGS) entry which is preliminary data.</text>
</comment>
<sequence length="179" mass="19763">MKRLLSFALAAGAAVSVAAPLFATPDRVKLPEQYNSGFVLYNKVDRPDRKRVRFMYVNPEAHARAQPGEMLPEGTILIMEDHDVTIGADGNPVLDKDGRLMPTDALTGIFVMEKRAGFGAANELPPDKDNGDWDYAAYKADGSPNSEAKLESCFACHMSRSNRDFTFTYFKNVEDGLPK</sequence>
<protein>
    <submittedName>
        <fullName evidence="3">Cytochrome P460 family protein</fullName>
    </submittedName>
</protein>
<dbReference type="Proteomes" id="UP001642900">
    <property type="component" value="Unassembled WGS sequence"/>
</dbReference>
<evidence type="ECO:0000313" key="3">
    <source>
        <dbReference type="EMBL" id="NGO56012.1"/>
    </source>
</evidence>
<proteinExistence type="predicted"/>
<dbReference type="AlphaFoldDB" id="A0A6G4WMG7"/>
<evidence type="ECO:0000259" key="2">
    <source>
        <dbReference type="Pfam" id="PF16694"/>
    </source>
</evidence>
<reference evidence="3 4" key="1">
    <citation type="submission" date="2020-02" db="EMBL/GenBank/DDBJ databases">
        <title>Genome sequence of strain CCNWXJ40-4.</title>
        <authorList>
            <person name="Gao J."/>
            <person name="Sun J."/>
        </authorList>
    </citation>
    <scope>NUCLEOTIDE SEQUENCE [LARGE SCALE GENOMIC DNA]</scope>
    <source>
        <strain evidence="3 4">CCNWXJ 40-4</strain>
    </source>
</reference>
<evidence type="ECO:0000313" key="4">
    <source>
        <dbReference type="Proteomes" id="UP001642900"/>
    </source>
</evidence>
<feature type="signal peptide" evidence="1">
    <location>
        <begin position="1"/>
        <end position="23"/>
    </location>
</feature>
<name>A0A6G4WMG7_9HYPH</name>
<organism evidence="3 4">
    <name type="scientific">Allomesorhizobium camelthorni</name>
    <dbReference type="NCBI Taxonomy" id="475069"/>
    <lineage>
        <taxon>Bacteria</taxon>
        <taxon>Pseudomonadati</taxon>
        <taxon>Pseudomonadota</taxon>
        <taxon>Alphaproteobacteria</taxon>
        <taxon>Hyphomicrobiales</taxon>
        <taxon>Phyllobacteriaceae</taxon>
        <taxon>Allomesorhizobium</taxon>
    </lineage>
</organism>
<keyword evidence="4" id="KW-1185">Reference proteome</keyword>
<evidence type="ECO:0000256" key="1">
    <source>
        <dbReference type="SAM" id="SignalP"/>
    </source>
</evidence>
<gene>
    <name evidence="3" type="ORF">G6N73_34365</name>
</gene>
<dbReference type="Gene3D" id="3.50.70.20">
    <property type="entry name" value="Cytochrome P460"/>
    <property type="match status" value="1"/>
</dbReference>
<dbReference type="RefSeq" id="WP_165034344.1">
    <property type="nucleotide sequence ID" value="NZ_JAAKZF010000168.1"/>
</dbReference>
<dbReference type="InterPro" id="IPR032033">
    <property type="entry name" value="Cytochrome_P460"/>
</dbReference>
<feature type="domain" description="Cytochrome P460" evidence="2">
    <location>
        <begin position="31"/>
        <end position="168"/>
    </location>
</feature>
<dbReference type="CDD" id="cd20716">
    <property type="entry name" value="cyt_P460_fam"/>
    <property type="match status" value="1"/>
</dbReference>
<keyword evidence="1" id="KW-0732">Signal</keyword>
<accession>A0A6G4WMG7</accession>
<feature type="chain" id="PRO_5026225352" evidence="1">
    <location>
        <begin position="24"/>
        <end position="179"/>
    </location>
</feature>
<dbReference type="InterPro" id="IPR038142">
    <property type="entry name" value="Cytochrome_P460_sp"/>
</dbReference>
<dbReference type="Pfam" id="PF16694">
    <property type="entry name" value="Cytochrome_P460"/>
    <property type="match status" value="1"/>
</dbReference>